<proteinExistence type="predicted"/>
<dbReference type="InterPro" id="IPR006938">
    <property type="entry name" value="DUF624"/>
</dbReference>
<gene>
    <name evidence="2" type="ORF">IFO66_10220</name>
</gene>
<feature type="transmembrane region" description="Helical" evidence="1">
    <location>
        <begin position="136"/>
        <end position="162"/>
    </location>
</feature>
<feature type="transmembrane region" description="Helical" evidence="1">
    <location>
        <begin position="203"/>
        <end position="225"/>
    </location>
</feature>
<protein>
    <submittedName>
        <fullName evidence="2">DUF624 domain-containing protein</fullName>
    </submittedName>
</protein>
<feature type="transmembrane region" description="Helical" evidence="1">
    <location>
        <begin position="58"/>
        <end position="78"/>
    </location>
</feature>
<organism evidence="2 3">
    <name type="scientific">Paenibacillus arenosi</name>
    <dbReference type="NCBI Taxonomy" id="2774142"/>
    <lineage>
        <taxon>Bacteria</taxon>
        <taxon>Bacillati</taxon>
        <taxon>Bacillota</taxon>
        <taxon>Bacilli</taxon>
        <taxon>Bacillales</taxon>
        <taxon>Paenibacillaceae</taxon>
        <taxon>Paenibacillus</taxon>
    </lineage>
</organism>
<dbReference type="EMBL" id="JACYTN010000005">
    <property type="protein sequence ID" value="MBD8498675.1"/>
    <property type="molecule type" value="Genomic_DNA"/>
</dbReference>
<keyword evidence="1" id="KW-0812">Transmembrane</keyword>
<evidence type="ECO:0000256" key="1">
    <source>
        <dbReference type="SAM" id="Phobius"/>
    </source>
</evidence>
<dbReference type="RefSeq" id="WP_192025042.1">
    <property type="nucleotide sequence ID" value="NZ_JACYTN010000005.1"/>
</dbReference>
<dbReference type="Proteomes" id="UP000634529">
    <property type="component" value="Unassembled WGS sequence"/>
</dbReference>
<name>A0ABR9AX40_9BACL</name>
<dbReference type="Pfam" id="PF04854">
    <property type="entry name" value="DUF624"/>
    <property type="match status" value="1"/>
</dbReference>
<keyword evidence="1" id="KW-0472">Membrane</keyword>
<feature type="transmembrane region" description="Helical" evidence="1">
    <location>
        <begin position="174"/>
        <end position="197"/>
    </location>
</feature>
<evidence type="ECO:0000313" key="3">
    <source>
        <dbReference type="Proteomes" id="UP000634529"/>
    </source>
</evidence>
<comment type="caution">
    <text evidence="2">The sequence shown here is derived from an EMBL/GenBank/DDBJ whole genome shotgun (WGS) entry which is preliminary data.</text>
</comment>
<keyword evidence="3" id="KW-1185">Reference proteome</keyword>
<accession>A0ABR9AX40</accession>
<sequence length="240" mass="27241">METRGIMGGLYRICEWIMRISVTNILWLLCSAPFFFCFVMMLVMANSNFMNEVLQMKWLMGILAPFTLFPATAAMFSVTRKWVMGDVDAKLIKTFFSSFKANYKQAMLGGIFYTILSVIMYAGYTIYMTEMQSMQVLGIVVLAMLVVLLASLFNFFSIIAHYHATTLQVIKNSIFMTIFRPIRVVVSGIVSVAILFIGLKYPVIIIFAAGSLIAYLSFFNFYLTYQKLQQAVEAREAAES</sequence>
<feature type="transmembrane region" description="Helical" evidence="1">
    <location>
        <begin position="106"/>
        <end position="124"/>
    </location>
</feature>
<keyword evidence="1" id="KW-1133">Transmembrane helix</keyword>
<feature type="transmembrane region" description="Helical" evidence="1">
    <location>
        <begin position="25"/>
        <end position="46"/>
    </location>
</feature>
<evidence type="ECO:0000313" key="2">
    <source>
        <dbReference type="EMBL" id="MBD8498675.1"/>
    </source>
</evidence>
<reference evidence="2 3" key="1">
    <citation type="submission" date="2020-09" db="EMBL/GenBank/DDBJ databases">
        <title>Paenibacillus sp. CAU 1523 isolated from sand of Haeundae Beach.</title>
        <authorList>
            <person name="Kim W."/>
        </authorList>
    </citation>
    <scope>NUCLEOTIDE SEQUENCE [LARGE SCALE GENOMIC DNA]</scope>
    <source>
        <strain evidence="2 3">CAU 1523</strain>
    </source>
</reference>